<dbReference type="NCBIfam" id="TIGR00778">
    <property type="entry name" value="ahpD_dom"/>
    <property type="match status" value="1"/>
</dbReference>
<dbReference type="Gene3D" id="1.20.1290.10">
    <property type="entry name" value="AhpD-like"/>
    <property type="match status" value="1"/>
</dbReference>
<dbReference type="RefSeq" id="WP_209893613.1">
    <property type="nucleotide sequence ID" value="NZ_BAAAJV010000016.1"/>
</dbReference>
<dbReference type="Proteomes" id="UP000698222">
    <property type="component" value="Unassembled WGS sequence"/>
</dbReference>
<evidence type="ECO:0000313" key="2">
    <source>
        <dbReference type="EMBL" id="MBP2410264.1"/>
    </source>
</evidence>
<dbReference type="InterPro" id="IPR004675">
    <property type="entry name" value="AhpD_core"/>
</dbReference>
<evidence type="ECO:0000313" key="3">
    <source>
        <dbReference type="Proteomes" id="UP000698222"/>
    </source>
</evidence>
<accession>A0ABS4YNG7</accession>
<comment type="caution">
    <text evidence="2">The sequence shown here is derived from an EMBL/GenBank/DDBJ whole genome shotgun (WGS) entry which is preliminary data.</text>
</comment>
<dbReference type="PANTHER" id="PTHR34846">
    <property type="entry name" value="4-CARBOXYMUCONOLACTONE DECARBOXYLASE FAMILY PROTEIN (AFU_ORTHOLOGUE AFUA_6G11590)"/>
    <property type="match status" value="1"/>
</dbReference>
<dbReference type="PANTHER" id="PTHR34846:SF5">
    <property type="entry name" value="CARBOXYMUCONOLACTONE DECARBOXYLASE-LIKE DOMAIN-CONTAINING PROTEIN"/>
    <property type="match status" value="1"/>
</dbReference>
<reference evidence="2 3" key="1">
    <citation type="submission" date="2021-03" db="EMBL/GenBank/DDBJ databases">
        <title>Sequencing the genomes of 1000 actinobacteria strains.</title>
        <authorList>
            <person name="Klenk H.-P."/>
        </authorList>
    </citation>
    <scope>NUCLEOTIDE SEQUENCE [LARGE SCALE GENOMIC DNA]</scope>
    <source>
        <strain evidence="2 3">DSM 14564</strain>
    </source>
</reference>
<dbReference type="EMBL" id="JAGIOC010000001">
    <property type="protein sequence ID" value="MBP2410264.1"/>
    <property type="molecule type" value="Genomic_DNA"/>
</dbReference>
<keyword evidence="3" id="KW-1185">Reference proteome</keyword>
<gene>
    <name evidence="2" type="ORF">JOF44_003167</name>
</gene>
<dbReference type="InterPro" id="IPR029032">
    <property type="entry name" value="AhpD-like"/>
</dbReference>
<organism evidence="2 3">
    <name type="scientific">Brachybacterium fresconis</name>
    <dbReference type="NCBI Taxonomy" id="173363"/>
    <lineage>
        <taxon>Bacteria</taxon>
        <taxon>Bacillati</taxon>
        <taxon>Actinomycetota</taxon>
        <taxon>Actinomycetes</taxon>
        <taxon>Micrococcales</taxon>
        <taxon>Dermabacteraceae</taxon>
        <taxon>Brachybacterium</taxon>
    </lineage>
</organism>
<dbReference type="Pfam" id="PF02627">
    <property type="entry name" value="CMD"/>
    <property type="match status" value="1"/>
</dbReference>
<feature type="domain" description="Carboxymuconolactone decarboxylase-like" evidence="1">
    <location>
        <begin position="22"/>
        <end position="96"/>
    </location>
</feature>
<sequence>MSHAQRLDIAAIDKSAYAPLLALEKYVHAGHLGEALLALVKLRASQLNGCAYCLNMHAHEARTAGVAQQKLDVLAGWDEAPEVYSDREKAALRLTEQVTLIRDGVSDETWKTAASRFDDQEMVELLMAISAINVWNRLAVSTHQHLD</sequence>
<dbReference type="InterPro" id="IPR003779">
    <property type="entry name" value="CMD-like"/>
</dbReference>
<dbReference type="SUPFAM" id="SSF69118">
    <property type="entry name" value="AhpD-like"/>
    <property type="match status" value="1"/>
</dbReference>
<proteinExistence type="predicted"/>
<name>A0ABS4YNG7_9MICO</name>
<evidence type="ECO:0000259" key="1">
    <source>
        <dbReference type="Pfam" id="PF02627"/>
    </source>
</evidence>
<protein>
    <submittedName>
        <fullName evidence="2">AhpD family alkylhydroperoxidase</fullName>
    </submittedName>
</protein>